<dbReference type="EC" id="2.7.11.1" evidence="1"/>
<feature type="compositionally biased region" description="Acidic residues" evidence="10">
    <location>
        <begin position="724"/>
        <end position="735"/>
    </location>
</feature>
<reference evidence="12" key="1">
    <citation type="submission" date="2022-07" db="EMBL/GenBank/DDBJ databases">
        <title>Genome Sequence of Physisporinus lineatus.</title>
        <authorList>
            <person name="Buettner E."/>
        </authorList>
    </citation>
    <scope>NUCLEOTIDE SEQUENCE</scope>
    <source>
        <strain evidence="12">VT162</strain>
    </source>
</reference>
<keyword evidence="6 9" id="KW-0067">ATP-binding</keyword>
<dbReference type="PANTHER" id="PTHR24356:SF1">
    <property type="entry name" value="SERINE_THREONINE-PROTEIN KINASE GREATWALL"/>
    <property type="match status" value="1"/>
</dbReference>
<evidence type="ECO:0000256" key="4">
    <source>
        <dbReference type="ARBA" id="ARBA00022741"/>
    </source>
</evidence>
<evidence type="ECO:0000256" key="3">
    <source>
        <dbReference type="ARBA" id="ARBA00022679"/>
    </source>
</evidence>
<dbReference type="InterPro" id="IPR017441">
    <property type="entry name" value="Protein_kinase_ATP_BS"/>
</dbReference>
<feature type="domain" description="Protein kinase" evidence="11">
    <location>
        <begin position="109"/>
        <end position="467"/>
    </location>
</feature>
<comment type="caution">
    <text evidence="12">The sequence shown here is derived from an EMBL/GenBank/DDBJ whole genome shotgun (WGS) entry which is preliminary data.</text>
</comment>
<dbReference type="Gene3D" id="3.30.200.20">
    <property type="entry name" value="Phosphorylase Kinase, domain 1"/>
    <property type="match status" value="1"/>
</dbReference>
<evidence type="ECO:0000256" key="7">
    <source>
        <dbReference type="ARBA" id="ARBA00047899"/>
    </source>
</evidence>
<dbReference type="SUPFAM" id="SSF56112">
    <property type="entry name" value="Protein kinase-like (PK-like)"/>
    <property type="match status" value="1"/>
</dbReference>
<accession>A0AAD5V6K5</accession>
<protein>
    <recommendedName>
        <fullName evidence="1">non-specific serine/threonine protein kinase</fullName>
        <ecNumber evidence="1">2.7.11.1</ecNumber>
    </recommendedName>
</protein>
<dbReference type="EMBL" id="JANAWD010000225">
    <property type="protein sequence ID" value="KAJ3483513.1"/>
    <property type="molecule type" value="Genomic_DNA"/>
</dbReference>
<dbReference type="PROSITE" id="PS00107">
    <property type="entry name" value="PROTEIN_KINASE_ATP"/>
    <property type="match status" value="1"/>
</dbReference>
<dbReference type="InterPro" id="IPR011009">
    <property type="entry name" value="Kinase-like_dom_sf"/>
</dbReference>
<evidence type="ECO:0000256" key="2">
    <source>
        <dbReference type="ARBA" id="ARBA00022527"/>
    </source>
</evidence>
<feature type="region of interest" description="Disordered" evidence="10">
    <location>
        <begin position="724"/>
        <end position="743"/>
    </location>
</feature>
<evidence type="ECO:0000256" key="8">
    <source>
        <dbReference type="ARBA" id="ARBA00048679"/>
    </source>
</evidence>
<dbReference type="PROSITE" id="PS00108">
    <property type="entry name" value="PROTEIN_KINASE_ST"/>
    <property type="match status" value="1"/>
</dbReference>
<keyword evidence="5" id="KW-0418">Kinase</keyword>
<organism evidence="12 13">
    <name type="scientific">Meripilus lineatus</name>
    <dbReference type="NCBI Taxonomy" id="2056292"/>
    <lineage>
        <taxon>Eukaryota</taxon>
        <taxon>Fungi</taxon>
        <taxon>Dikarya</taxon>
        <taxon>Basidiomycota</taxon>
        <taxon>Agaricomycotina</taxon>
        <taxon>Agaricomycetes</taxon>
        <taxon>Polyporales</taxon>
        <taxon>Meripilaceae</taxon>
        <taxon>Meripilus</taxon>
    </lineage>
</organism>
<proteinExistence type="predicted"/>
<evidence type="ECO:0000256" key="10">
    <source>
        <dbReference type="SAM" id="MobiDB-lite"/>
    </source>
</evidence>
<sequence length="774" mass="84142">MTTAAGASGRIQNGPQRTKQVEGSNAPTRVLTVLAAEDIKDCQRFLTLSGPDPLRLAPIFGIKTSIPKAISLIEYTPVLTNRPSGDIQAPVTSLVLHVPTAPKHPLKDFSLLKRLGAGAHGSVTLAQHRPSGTLVAIKTIPKIPHNLRAFMIDDEDDEEFDDDDNTATSASMMALSPAARYAAKYRSTLVFQEFLAHRRVSSERHVAELLGATHDNLNWYILLKFYSGGDLQDYLDSYGVLPRELVPILMATLVVSLKALHQHGVAHRDIKPANILMDGDRRFILADLGGSRLFWKNVSEEERTRRQLSVEQVQDLEESETGEVNQFAGTPDFMAPEVWLEYDSYNIAADIWSAGMVGWNALVGRLPWEPEYFSTSATSDTLAANATTDACNDSEEFTGFNIHSMAREDPGLLHIAKQIHTAPLTFTDTEREECKIDDVTKDFFLRMVDRCQYTRLTASELEAHPFFANFDWDNFLSNNAPACPKPEDIVQASNTSEDDDEPLIEMGCPYGPENPDPAPLFQFECPSLAGPCSLPSTVAQTTPSLSVDDPLPSLPESCSDTFDHGPILAFSASSSTLSLSYRAESPLPDVSLATTLVGSPHPPDPTFVLSDTESSGCLGWNTSASDVTRLEEYLVLPLCVGIETSHSDAAASSDLLIPGDGLDGPLLHNTAEAENSTSVSVSDSIVTEILQPIDDFAPSESSCAILSLDSIIIVDGLVDVEDSSSELTDTEDDSDATPSNSIKADSLQPTGVFTTIRTWATSVWHGIKSWVGWD</sequence>
<comment type="catalytic activity">
    <reaction evidence="8">
        <text>L-seryl-[protein] + ATP = O-phospho-L-seryl-[protein] + ADP + H(+)</text>
        <dbReference type="Rhea" id="RHEA:17989"/>
        <dbReference type="Rhea" id="RHEA-COMP:9863"/>
        <dbReference type="Rhea" id="RHEA-COMP:11604"/>
        <dbReference type="ChEBI" id="CHEBI:15378"/>
        <dbReference type="ChEBI" id="CHEBI:29999"/>
        <dbReference type="ChEBI" id="CHEBI:30616"/>
        <dbReference type="ChEBI" id="CHEBI:83421"/>
        <dbReference type="ChEBI" id="CHEBI:456216"/>
        <dbReference type="EC" id="2.7.11.1"/>
    </reaction>
</comment>
<dbReference type="InterPro" id="IPR050236">
    <property type="entry name" value="Ser_Thr_kinase_AGC"/>
</dbReference>
<dbReference type="GO" id="GO:0004674">
    <property type="term" value="F:protein serine/threonine kinase activity"/>
    <property type="evidence" value="ECO:0007669"/>
    <property type="project" value="UniProtKB-KW"/>
</dbReference>
<dbReference type="Pfam" id="PF00069">
    <property type="entry name" value="Pkinase"/>
    <property type="match status" value="1"/>
</dbReference>
<dbReference type="AlphaFoldDB" id="A0AAD5V6K5"/>
<dbReference type="SMART" id="SM00220">
    <property type="entry name" value="S_TKc"/>
    <property type="match status" value="1"/>
</dbReference>
<keyword evidence="13" id="KW-1185">Reference proteome</keyword>
<keyword evidence="2" id="KW-0723">Serine/threonine-protein kinase</keyword>
<dbReference type="PROSITE" id="PS50011">
    <property type="entry name" value="PROTEIN_KINASE_DOM"/>
    <property type="match status" value="1"/>
</dbReference>
<gene>
    <name evidence="12" type="ORF">NLI96_g6266</name>
</gene>
<dbReference type="GO" id="GO:0005524">
    <property type="term" value="F:ATP binding"/>
    <property type="evidence" value="ECO:0007669"/>
    <property type="project" value="UniProtKB-UniRule"/>
</dbReference>
<evidence type="ECO:0000256" key="6">
    <source>
        <dbReference type="ARBA" id="ARBA00022840"/>
    </source>
</evidence>
<evidence type="ECO:0000256" key="1">
    <source>
        <dbReference type="ARBA" id="ARBA00012513"/>
    </source>
</evidence>
<evidence type="ECO:0000313" key="13">
    <source>
        <dbReference type="Proteomes" id="UP001212997"/>
    </source>
</evidence>
<evidence type="ECO:0000256" key="9">
    <source>
        <dbReference type="PROSITE-ProRule" id="PRU10141"/>
    </source>
</evidence>
<evidence type="ECO:0000313" key="12">
    <source>
        <dbReference type="EMBL" id="KAJ3483513.1"/>
    </source>
</evidence>
<comment type="catalytic activity">
    <reaction evidence="7">
        <text>L-threonyl-[protein] + ATP = O-phospho-L-threonyl-[protein] + ADP + H(+)</text>
        <dbReference type="Rhea" id="RHEA:46608"/>
        <dbReference type="Rhea" id="RHEA-COMP:11060"/>
        <dbReference type="Rhea" id="RHEA-COMP:11605"/>
        <dbReference type="ChEBI" id="CHEBI:15378"/>
        <dbReference type="ChEBI" id="CHEBI:30013"/>
        <dbReference type="ChEBI" id="CHEBI:30616"/>
        <dbReference type="ChEBI" id="CHEBI:61977"/>
        <dbReference type="ChEBI" id="CHEBI:456216"/>
        <dbReference type="EC" id="2.7.11.1"/>
    </reaction>
</comment>
<dbReference type="Proteomes" id="UP001212997">
    <property type="component" value="Unassembled WGS sequence"/>
</dbReference>
<keyword evidence="3" id="KW-0808">Transferase</keyword>
<feature type="region of interest" description="Disordered" evidence="10">
    <location>
        <begin position="1"/>
        <end position="24"/>
    </location>
</feature>
<dbReference type="PANTHER" id="PTHR24356">
    <property type="entry name" value="SERINE/THREONINE-PROTEIN KINASE"/>
    <property type="match status" value="1"/>
</dbReference>
<dbReference type="InterPro" id="IPR000719">
    <property type="entry name" value="Prot_kinase_dom"/>
</dbReference>
<dbReference type="GO" id="GO:0035556">
    <property type="term" value="P:intracellular signal transduction"/>
    <property type="evidence" value="ECO:0007669"/>
    <property type="project" value="TreeGrafter"/>
</dbReference>
<evidence type="ECO:0000259" key="11">
    <source>
        <dbReference type="PROSITE" id="PS50011"/>
    </source>
</evidence>
<keyword evidence="4 9" id="KW-0547">Nucleotide-binding</keyword>
<name>A0AAD5V6K5_9APHY</name>
<evidence type="ECO:0000256" key="5">
    <source>
        <dbReference type="ARBA" id="ARBA00022777"/>
    </source>
</evidence>
<dbReference type="InterPro" id="IPR008271">
    <property type="entry name" value="Ser/Thr_kinase_AS"/>
</dbReference>
<dbReference type="Gene3D" id="1.10.510.10">
    <property type="entry name" value="Transferase(Phosphotransferase) domain 1"/>
    <property type="match status" value="1"/>
</dbReference>
<feature type="binding site" evidence="9">
    <location>
        <position position="138"/>
    </location>
    <ligand>
        <name>ATP</name>
        <dbReference type="ChEBI" id="CHEBI:30616"/>
    </ligand>
</feature>